<keyword evidence="2" id="KW-1185">Reference proteome</keyword>
<sequence length="122" mass="13581">MTWNKHAAAVHARQNAGISSQKRCGEFTRKAIRAGGIDIGNAPYAKDYGNNLERAGFRVLGQGETLQEGDVVIIQPYDGGNPAGHMAIYDGINWYSDFKQRDMWSGPGYRSARPAYKIYRKN</sequence>
<accession>A0A0X4EY57</accession>
<proteinExistence type="predicted"/>
<evidence type="ECO:0000313" key="1">
    <source>
        <dbReference type="EMBL" id="KUQ86636.1"/>
    </source>
</evidence>
<gene>
    <name evidence="1" type="ORF">AWI28_07365</name>
</gene>
<dbReference type="AlphaFoldDB" id="A0A0X4EY57"/>
<protein>
    <submittedName>
        <fullName evidence="1">Uncharacterized protein</fullName>
    </submittedName>
</protein>
<reference evidence="2" key="1">
    <citation type="submission" date="2016-01" db="EMBL/GenBank/DDBJ databases">
        <title>WGS of SAMN04407783.</title>
        <authorList>
            <person name="Adams M."/>
            <person name="Sutton G."/>
            <person name="Nelson K."/>
            <person name="Thaden J."/>
            <person name="Fowler V."/>
            <person name="Mccorrison J."/>
            <person name="Sanka R."/>
            <person name="Brinkac L."/>
            <person name="Nierman W."/>
        </authorList>
    </citation>
    <scope>NUCLEOTIDE SEQUENCE [LARGE SCALE GENOMIC DNA]</scope>
    <source>
        <strain evidence="2">GN04363</strain>
    </source>
</reference>
<dbReference type="EMBL" id="LRCR01000001">
    <property type="protein sequence ID" value="KUQ86636.1"/>
    <property type="molecule type" value="Genomic_DNA"/>
</dbReference>
<organism evidence="1 2">
    <name type="scientific">Enterobacter genomosp. O</name>
    <dbReference type="NCBI Taxonomy" id="2364150"/>
    <lineage>
        <taxon>Bacteria</taxon>
        <taxon>Pseudomonadati</taxon>
        <taxon>Pseudomonadota</taxon>
        <taxon>Gammaproteobacteria</taxon>
        <taxon>Enterobacterales</taxon>
        <taxon>Enterobacteriaceae</taxon>
        <taxon>Enterobacter</taxon>
        <taxon>Enterobacter cloacae complex</taxon>
        <taxon>Enterobacter cloacae complex clade O</taxon>
    </lineage>
</organism>
<dbReference type="RefSeq" id="WP_059310156.1">
    <property type="nucleotide sequence ID" value="NZ_LRCR01000001.1"/>
</dbReference>
<dbReference type="OrthoDB" id="5522511at2"/>
<evidence type="ECO:0000313" key="2">
    <source>
        <dbReference type="Proteomes" id="UP000064715"/>
    </source>
</evidence>
<name>A0A0X4EY57_9ENTR</name>
<comment type="caution">
    <text evidence="1">The sequence shown here is derived from an EMBL/GenBank/DDBJ whole genome shotgun (WGS) entry which is preliminary data.</text>
</comment>
<dbReference type="Proteomes" id="UP000064715">
    <property type="component" value="Unassembled WGS sequence"/>
</dbReference>
<dbReference type="Gene3D" id="3.90.1720.10">
    <property type="entry name" value="endopeptidase domain like (from Nostoc punctiforme)"/>
    <property type="match status" value="1"/>
</dbReference>